<organism evidence="1 2">
    <name type="scientific">Collimonas arenae</name>
    <dbReference type="NCBI Taxonomy" id="279058"/>
    <lineage>
        <taxon>Bacteria</taxon>
        <taxon>Pseudomonadati</taxon>
        <taxon>Pseudomonadota</taxon>
        <taxon>Betaproteobacteria</taxon>
        <taxon>Burkholderiales</taxon>
        <taxon>Oxalobacteraceae</taxon>
        <taxon>Collimonas</taxon>
    </lineage>
</organism>
<gene>
    <name evidence="1" type="ORF">CAter282_2461</name>
</gene>
<dbReference type="AlphaFoldDB" id="A0A127QJH8"/>
<evidence type="ECO:0000313" key="1">
    <source>
        <dbReference type="EMBL" id="AMP10207.1"/>
    </source>
</evidence>
<sequence>MRFFYCRFLFAKEAVCGISRVAKLFAFLPYWIMFAVGK</sequence>
<accession>A0A127QJH8</accession>
<dbReference type="PATRIC" id="fig|279058.17.peg.2692"/>
<reference evidence="1 2" key="1">
    <citation type="submission" date="2015-11" db="EMBL/GenBank/DDBJ databases">
        <title>Exploring the genomic traits of fungus-feeding bacterial genus Collimonas.</title>
        <authorList>
            <person name="Song C."/>
            <person name="Schmidt R."/>
            <person name="de Jager V."/>
            <person name="Krzyzanowska D."/>
            <person name="Jongedijk E."/>
            <person name="Cankar K."/>
            <person name="Beekwilder J."/>
            <person name="van Veen A."/>
            <person name="de Boer W."/>
            <person name="van Veen J.A."/>
            <person name="Garbeva P."/>
        </authorList>
    </citation>
    <scope>NUCLEOTIDE SEQUENCE [LARGE SCALE GENOMIC DNA]</scope>
    <source>
        <strain evidence="1 2">Ter282</strain>
    </source>
</reference>
<dbReference type="EMBL" id="CP013235">
    <property type="protein sequence ID" value="AMP10207.1"/>
    <property type="molecule type" value="Genomic_DNA"/>
</dbReference>
<keyword evidence="2" id="KW-1185">Reference proteome</keyword>
<name>A0A127QJH8_9BURK</name>
<proteinExistence type="predicted"/>
<protein>
    <submittedName>
        <fullName evidence="1">Uncharacterized protein</fullName>
    </submittedName>
</protein>
<dbReference type="Proteomes" id="UP000071778">
    <property type="component" value="Chromosome"/>
</dbReference>
<evidence type="ECO:0000313" key="2">
    <source>
        <dbReference type="Proteomes" id="UP000071778"/>
    </source>
</evidence>